<keyword evidence="1" id="KW-0479">Metal-binding</keyword>
<evidence type="ECO:0000256" key="3">
    <source>
        <dbReference type="ARBA" id="ARBA00022833"/>
    </source>
</evidence>
<feature type="domain" description="FYVE-type" evidence="6">
    <location>
        <begin position="397"/>
        <end position="456"/>
    </location>
</feature>
<accession>A0AAV0V065</accession>
<keyword evidence="2 4" id="KW-0863">Zinc-finger</keyword>
<protein>
    <recommendedName>
        <fullName evidence="6">FYVE-type domain-containing protein</fullName>
    </recommendedName>
</protein>
<dbReference type="SUPFAM" id="SSF57903">
    <property type="entry name" value="FYVE/PHD zinc finger"/>
    <property type="match status" value="1"/>
</dbReference>
<evidence type="ECO:0000313" key="7">
    <source>
        <dbReference type="EMBL" id="CAI5741633.1"/>
    </source>
</evidence>
<dbReference type="PANTHER" id="PTHR13510">
    <property type="entry name" value="FYVE-FINGER-CONTAINING RAB5 EFFECTOR PROTEIN RABENOSYN-5-RELATED"/>
    <property type="match status" value="1"/>
</dbReference>
<keyword evidence="3" id="KW-0862">Zinc</keyword>
<dbReference type="PROSITE" id="PS50178">
    <property type="entry name" value="ZF_FYVE"/>
    <property type="match status" value="1"/>
</dbReference>
<evidence type="ECO:0000313" key="8">
    <source>
        <dbReference type="Proteomes" id="UP001162029"/>
    </source>
</evidence>
<feature type="region of interest" description="Disordered" evidence="5">
    <location>
        <begin position="57"/>
        <end position="93"/>
    </location>
</feature>
<sequence>MASEVMPRTLSSRTSSGFSAVPALRSSNIHNHLSSKRQELWSGFQQRLGAAPIFSGALGSQKGERVHEDDDSSNQDEDEDEDEDEDVVQDRYLSNEPRSTVRIRCRSTVSADGREGRVSPEDSTLLSAAQKAGCFGYIKRRYSIALAFASDDSTDDIRAPSNISPLEDGDVIGSYWEAAKSKNGVQLFKSKRSRCEVRGVTHVNASVKNVMSVLSAGETTEAFTEAQKIILGSDQVIEAKVLASCAQPTNSVYFHCGLKYLAMKNPFGTTPLDLVYLDYTDVSTSPDGKLIGYRIIESIRVPEMQPSPRYVRASIRCEVYIVQETATPGVVVVTFASHLDPKSKCSSRRSQWQEQAGVRLSNLRAHAEKTSIGNHLVSENNRVVNRKHRSLTTGDKYKQQRNCSVCQYAFSFFRKRHDCRLCGEASCGRCCRKMPVLVDSESTQVKVCLSCILHSRNNPDEILRGELGQSICRREISNSTFVIYDE</sequence>
<evidence type="ECO:0000256" key="1">
    <source>
        <dbReference type="ARBA" id="ARBA00022723"/>
    </source>
</evidence>
<organism evidence="7 8">
    <name type="scientific">Peronospora destructor</name>
    <dbReference type="NCBI Taxonomy" id="86335"/>
    <lineage>
        <taxon>Eukaryota</taxon>
        <taxon>Sar</taxon>
        <taxon>Stramenopiles</taxon>
        <taxon>Oomycota</taxon>
        <taxon>Peronosporomycetes</taxon>
        <taxon>Peronosporales</taxon>
        <taxon>Peronosporaceae</taxon>
        <taxon>Peronospora</taxon>
    </lineage>
</organism>
<feature type="region of interest" description="Disordered" evidence="5">
    <location>
        <begin position="1"/>
        <end position="21"/>
    </location>
</feature>
<dbReference type="GO" id="GO:0008270">
    <property type="term" value="F:zinc ion binding"/>
    <property type="evidence" value="ECO:0007669"/>
    <property type="project" value="UniProtKB-KW"/>
</dbReference>
<dbReference type="PANTHER" id="PTHR13510:SF44">
    <property type="entry name" value="RABENOSYN-5"/>
    <property type="match status" value="1"/>
</dbReference>
<dbReference type="SUPFAM" id="SSF55961">
    <property type="entry name" value="Bet v1-like"/>
    <property type="match status" value="1"/>
</dbReference>
<keyword evidence="8" id="KW-1185">Reference proteome</keyword>
<reference evidence="7" key="1">
    <citation type="submission" date="2022-12" db="EMBL/GenBank/DDBJ databases">
        <authorList>
            <person name="Webb A."/>
        </authorList>
    </citation>
    <scope>NUCLEOTIDE SEQUENCE</scope>
    <source>
        <strain evidence="7">Pd1</strain>
    </source>
</reference>
<evidence type="ECO:0000256" key="4">
    <source>
        <dbReference type="PROSITE-ProRule" id="PRU00091"/>
    </source>
</evidence>
<dbReference type="InterPro" id="IPR023393">
    <property type="entry name" value="START-like_dom_sf"/>
</dbReference>
<dbReference type="Pfam" id="PF01363">
    <property type="entry name" value="FYVE"/>
    <property type="match status" value="1"/>
</dbReference>
<dbReference type="AlphaFoldDB" id="A0AAV0V065"/>
<dbReference type="Gene3D" id="3.30.530.20">
    <property type="match status" value="1"/>
</dbReference>
<evidence type="ECO:0000259" key="6">
    <source>
        <dbReference type="PROSITE" id="PS50178"/>
    </source>
</evidence>
<dbReference type="InterPro" id="IPR000306">
    <property type="entry name" value="Znf_FYVE"/>
</dbReference>
<dbReference type="Gene3D" id="3.30.40.10">
    <property type="entry name" value="Zinc/RING finger domain, C3HC4 (zinc finger)"/>
    <property type="match status" value="1"/>
</dbReference>
<feature type="compositionally biased region" description="Polar residues" evidence="5">
    <location>
        <begin position="9"/>
        <end position="18"/>
    </location>
</feature>
<dbReference type="EMBL" id="CANTFM010001603">
    <property type="protein sequence ID" value="CAI5741633.1"/>
    <property type="molecule type" value="Genomic_DNA"/>
</dbReference>
<dbReference type="Proteomes" id="UP001162029">
    <property type="component" value="Unassembled WGS sequence"/>
</dbReference>
<dbReference type="InterPro" id="IPR017455">
    <property type="entry name" value="Znf_FYVE-rel"/>
</dbReference>
<feature type="compositionally biased region" description="Acidic residues" evidence="5">
    <location>
        <begin position="69"/>
        <end position="87"/>
    </location>
</feature>
<proteinExistence type="predicted"/>
<dbReference type="SMART" id="SM00064">
    <property type="entry name" value="FYVE"/>
    <property type="match status" value="1"/>
</dbReference>
<dbReference type="InterPro" id="IPR011011">
    <property type="entry name" value="Znf_FYVE_PHD"/>
</dbReference>
<dbReference type="InterPro" id="IPR052727">
    <property type="entry name" value="Rab4/Rab5_effector"/>
</dbReference>
<gene>
    <name evidence="7" type="ORF">PDE001_LOCUS7908</name>
</gene>
<evidence type="ECO:0000256" key="2">
    <source>
        <dbReference type="ARBA" id="ARBA00022771"/>
    </source>
</evidence>
<dbReference type="InterPro" id="IPR013083">
    <property type="entry name" value="Znf_RING/FYVE/PHD"/>
</dbReference>
<name>A0AAV0V065_9STRA</name>
<comment type="caution">
    <text evidence="7">The sequence shown here is derived from an EMBL/GenBank/DDBJ whole genome shotgun (WGS) entry which is preliminary data.</text>
</comment>
<dbReference type="CDD" id="cd00065">
    <property type="entry name" value="FYVE_like_SF"/>
    <property type="match status" value="1"/>
</dbReference>
<evidence type="ECO:0000256" key="5">
    <source>
        <dbReference type="SAM" id="MobiDB-lite"/>
    </source>
</evidence>